<dbReference type="AlphaFoldDB" id="A0A5A7ND36"/>
<dbReference type="EMBL" id="BKCN01000016">
    <property type="protein sequence ID" value="GER04989.1"/>
    <property type="molecule type" value="Genomic_DNA"/>
</dbReference>
<evidence type="ECO:0000256" key="5">
    <source>
        <dbReference type="ARBA" id="ARBA00023049"/>
    </source>
</evidence>
<dbReference type="PANTHER" id="PTHR34858:SF1">
    <property type="entry name" value="CYSO-CYSTEINE PEPTIDASE"/>
    <property type="match status" value="1"/>
</dbReference>
<evidence type="ECO:0000256" key="2">
    <source>
        <dbReference type="ARBA" id="ARBA00022723"/>
    </source>
</evidence>
<dbReference type="CDD" id="cd08070">
    <property type="entry name" value="MPN_like"/>
    <property type="match status" value="1"/>
</dbReference>
<keyword evidence="2" id="KW-0479">Metal-binding</keyword>
<feature type="domain" description="MPN" evidence="6">
    <location>
        <begin position="4"/>
        <end position="125"/>
    </location>
</feature>
<dbReference type="Gene3D" id="3.40.140.10">
    <property type="entry name" value="Cytidine Deaminase, domain 2"/>
    <property type="match status" value="1"/>
</dbReference>
<dbReference type="InterPro" id="IPR051929">
    <property type="entry name" value="VirAsm_ModProt"/>
</dbReference>
<keyword evidence="5" id="KW-0482">Metalloprotease</keyword>
<keyword evidence="1" id="KW-0645">Protease</keyword>
<reference evidence="7 8" key="1">
    <citation type="submission" date="2019-09" db="EMBL/GenBank/DDBJ databases">
        <title>NBRP : Genome information of microbial organism related human and environment.</title>
        <authorList>
            <person name="Hattori M."/>
            <person name="Oshima K."/>
            <person name="Inaba H."/>
            <person name="Suda W."/>
            <person name="Sakamoto M."/>
            <person name="Iino T."/>
            <person name="Kitahara M."/>
            <person name="Oshida Y."/>
            <person name="Iida T."/>
            <person name="Kudo T."/>
            <person name="Itoh T."/>
            <person name="Ohkuma M."/>
        </authorList>
    </citation>
    <scope>NUCLEOTIDE SEQUENCE [LARGE SCALE GENOMIC DNA]</scope>
    <source>
        <strain evidence="7 8">Q-1</strain>
    </source>
</reference>
<dbReference type="PROSITE" id="PS50249">
    <property type="entry name" value="MPN"/>
    <property type="match status" value="1"/>
</dbReference>
<proteinExistence type="predicted"/>
<dbReference type="PANTHER" id="PTHR34858">
    <property type="entry name" value="CYSO-CYSTEINE PEPTIDASE"/>
    <property type="match status" value="1"/>
</dbReference>
<evidence type="ECO:0000313" key="8">
    <source>
        <dbReference type="Proteomes" id="UP000324996"/>
    </source>
</evidence>
<gene>
    <name evidence="7" type="ORF">JCM17846_26710</name>
</gene>
<accession>A0A5A7ND36</accession>
<dbReference type="GO" id="GO:0008270">
    <property type="term" value="F:zinc ion binding"/>
    <property type="evidence" value="ECO:0007669"/>
    <property type="project" value="TreeGrafter"/>
</dbReference>
<dbReference type="SUPFAM" id="SSF102712">
    <property type="entry name" value="JAB1/MPN domain"/>
    <property type="match status" value="1"/>
</dbReference>
<evidence type="ECO:0000256" key="3">
    <source>
        <dbReference type="ARBA" id="ARBA00022801"/>
    </source>
</evidence>
<comment type="caution">
    <text evidence="7">The sequence shown here is derived from an EMBL/GenBank/DDBJ whole genome shotgun (WGS) entry which is preliminary data.</text>
</comment>
<dbReference type="InterPro" id="IPR028090">
    <property type="entry name" value="JAB_dom_prok"/>
</dbReference>
<keyword evidence="3" id="KW-0378">Hydrolase</keyword>
<dbReference type="Pfam" id="PF14464">
    <property type="entry name" value="Prok-JAB"/>
    <property type="match status" value="1"/>
</dbReference>
<dbReference type="InterPro" id="IPR037518">
    <property type="entry name" value="MPN"/>
</dbReference>
<evidence type="ECO:0000256" key="1">
    <source>
        <dbReference type="ARBA" id="ARBA00022670"/>
    </source>
</evidence>
<dbReference type="InterPro" id="IPR000555">
    <property type="entry name" value="JAMM/MPN+_dom"/>
</dbReference>
<dbReference type="GO" id="GO:0008235">
    <property type="term" value="F:metalloexopeptidase activity"/>
    <property type="evidence" value="ECO:0007669"/>
    <property type="project" value="TreeGrafter"/>
</dbReference>
<protein>
    <submittedName>
        <fullName evidence="7">Mov34/MPN/PAD-1</fullName>
    </submittedName>
</protein>
<organism evidence="7 8">
    <name type="scientific">Iodidimonas nitroreducens</name>
    <dbReference type="NCBI Taxonomy" id="1236968"/>
    <lineage>
        <taxon>Bacteria</taxon>
        <taxon>Pseudomonadati</taxon>
        <taxon>Pseudomonadota</taxon>
        <taxon>Alphaproteobacteria</taxon>
        <taxon>Iodidimonadales</taxon>
        <taxon>Iodidimonadaceae</taxon>
        <taxon>Iodidimonas</taxon>
    </lineage>
</organism>
<evidence type="ECO:0000259" key="6">
    <source>
        <dbReference type="PROSITE" id="PS50249"/>
    </source>
</evidence>
<dbReference type="SMART" id="SM00232">
    <property type="entry name" value="JAB_MPN"/>
    <property type="match status" value="1"/>
</dbReference>
<name>A0A5A7ND36_9PROT</name>
<keyword evidence="4" id="KW-0862">Zinc</keyword>
<evidence type="ECO:0000313" key="7">
    <source>
        <dbReference type="EMBL" id="GER04989.1"/>
    </source>
</evidence>
<evidence type="ECO:0000256" key="4">
    <source>
        <dbReference type="ARBA" id="ARBA00022833"/>
    </source>
</evidence>
<sequence>MNHLQLGSHLLAQIEDAARAAAPAECCGLLIGVGRRVTRAVASANKAVEPNRFELDAGVHLRWQRDLRGRDEQIIGIYHSHPGGLARPSSTDLAAAIYPGWIWLITALSSNPAKKAGVAAAMGQAACVTTAWLHRPGGSFEPVEISLIDGNSD</sequence>
<dbReference type="RefSeq" id="WP_052371204.1">
    <property type="nucleotide sequence ID" value="NZ_BKCN01000016.1"/>
</dbReference>
<dbReference type="GO" id="GO:0006508">
    <property type="term" value="P:proteolysis"/>
    <property type="evidence" value="ECO:0007669"/>
    <property type="project" value="UniProtKB-KW"/>
</dbReference>
<dbReference type="Proteomes" id="UP000324996">
    <property type="component" value="Unassembled WGS sequence"/>
</dbReference>
<keyword evidence="8" id="KW-1185">Reference proteome</keyword>